<evidence type="ECO:0000259" key="3">
    <source>
        <dbReference type="Pfam" id="PF00582"/>
    </source>
</evidence>
<dbReference type="InterPro" id="IPR006016">
    <property type="entry name" value="UspA"/>
</dbReference>
<evidence type="ECO:0000313" key="4">
    <source>
        <dbReference type="EMBL" id="KZU98272.1"/>
    </source>
</evidence>
<evidence type="ECO:0000256" key="2">
    <source>
        <dbReference type="PIRNR" id="PIRNR006276"/>
    </source>
</evidence>
<dbReference type="PANTHER" id="PTHR46268:SF6">
    <property type="entry name" value="UNIVERSAL STRESS PROTEIN UP12"/>
    <property type="match status" value="1"/>
</dbReference>
<dbReference type="PIRSF" id="PIRSF006276">
    <property type="entry name" value="UspA"/>
    <property type="match status" value="1"/>
</dbReference>
<dbReference type="CDD" id="cd00293">
    <property type="entry name" value="USP-like"/>
    <property type="match status" value="1"/>
</dbReference>
<dbReference type="InterPro" id="IPR006015">
    <property type="entry name" value="Universal_stress_UspA"/>
</dbReference>
<dbReference type="InterPro" id="IPR014729">
    <property type="entry name" value="Rossmann-like_a/b/a_fold"/>
</dbReference>
<reference evidence="4 5" key="1">
    <citation type="submission" date="2016-03" db="EMBL/GenBank/DDBJ databases">
        <title>Comparative genomics of 54 Lactobacillus plantarum strains reveals genomic uncoupling from niche constraints.</title>
        <authorList>
            <person name="Martino M.E."/>
        </authorList>
    </citation>
    <scope>NUCLEOTIDE SEQUENCE [LARGE SCALE GENOMIC DNA]</scope>
    <source>
        <strain evidence="4 5">19.1</strain>
    </source>
</reference>
<evidence type="ECO:0000256" key="1">
    <source>
        <dbReference type="ARBA" id="ARBA00008791"/>
    </source>
</evidence>
<dbReference type="GO" id="GO:0005737">
    <property type="term" value="C:cytoplasm"/>
    <property type="evidence" value="ECO:0007669"/>
    <property type="project" value="UniProtKB-SubCell"/>
</dbReference>
<dbReference type="SUPFAM" id="SSF52402">
    <property type="entry name" value="Adenine nucleotide alpha hydrolases-like"/>
    <property type="match status" value="1"/>
</dbReference>
<sequence length="148" mass="15835">MYQHILVPLDGSSNANEALKAAIDLAKDWHASLLLLHVTDINQFGGYARGLAYTEVIASMRENATELMTRAKELATAADVTVTTANLEGAPKQQITDVANDAENGIDLIVIGKSGTNAFSRLVVGSTTTYVVQHAHPNVFVINDIAED</sequence>
<keyword evidence="2" id="KW-0963">Cytoplasm</keyword>
<gene>
    <name evidence="4" type="ORF">Lp19_0372</name>
</gene>
<dbReference type="Gene3D" id="3.40.50.620">
    <property type="entry name" value="HUPs"/>
    <property type="match status" value="1"/>
</dbReference>
<comment type="similarity">
    <text evidence="1 2">Belongs to the universal stress protein A family.</text>
</comment>
<dbReference type="Proteomes" id="UP000076882">
    <property type="component" value="Unassembled WGS sequence"/>
</dbReference>
<dbReference type="Pfam" id="PF00582">
    <property type="entry name" value="Usp"/>
    <property type="match status" value="1"/>
</dbReference>
<dbReference type="PATRIC" id="fig|1590.201.peg.3697"/>
<dbReference type="AlphaFoldDB" id="A0A165S8Z1"/>
<protein>
    <recommendedName>
        <fullName evidence="2">Universal stress protein</fullName>
    </recommendedName>
</protein>
<dbReference type="PANTHER" id="PTHR46268">
    <property type="entry name" value="STRESS RESPONSE PROTEIN NHAX"/>
    <property type="match status" value="1"/>
</dbReference>
<name>A0A165S8Z1_LACPN</name>
<evidence type="ECO:0000313" key="5">
    <source>
        <dbReference type="Proteomes" id="UP000076882"/>
    </source>
</evidence>
<organism evidence="4 5">
    <name type="scientific">Lactiplantibacillus plantarum</name>
    <name type="common">Lactobacillus plantarum</name>
    <dbReference type="NCBI Taxonomy" id="1590"/>
    <lineage>
        <taxon>Bacteria</taxon>
        <taxon>Bacillati</taxon>
        <taxon>Bacillota</taxon>
        <taxon>Bacilli</taxon>
        <taxon>Lactobacillales</taxon>
        <taxon>Lactobacillaceae</taxon>
        <taxon>Lactiplantibacillus</taxon>
    </lineage>
</organism>
<feature type="domain" description="UspA" evidence="3">
    <location>
        <begin position="1"/>
        <end position="142"/>
    </location>
</feature>
<comment type="caution">
    <text evidence="4">The sequence shown here is derived from an EMBL/GenBank/DDBJ whole genome shotgun (WGS) entry which is preliminary data.</text>
</comment>
<accession>A0A165S8Z1</accession>
<dbReference type="PRINTS" id="PR01438">
    <property type="entry name" value="UNVRSLSTRESS"/>
</dbReference>
<proteinExistence type="inferred from homology"/>
<comment type="subcellular location">
    <subcellularLocation>
        <location evidence="2">Cytoplasm</location>
    </subcellularLocation>
</comment>
<dbReference type="EMBL" id="LUXM01000007">
    <property type="protein sequence ID" value="KZU98272.1"/>
    <property type="molecule type" value="Genomic_DNA"/>
</dbReference>